<comment type="function">
    <text evidence="5">Part of a binding-protein-dependent transport system for a sugar.</text>
</comment>
<dbReference type="EMBL" id="WUMU01000015">
    <property type="protein sequence ID" value="MXN18853.1"/>
    <property type="molecule type" value="Genomic_DNA"/>
</dbReference>
<dbReference type="SUPFAM" id="SSF53850">
    <property type="entry name" value="Periplasmic binding protein-like II"/>
    <property type="match status" value="1"/>
</dbReference>
<evidence type="ECO:0000256" key="4">
    <source>
        <dbReference type="ARBA" id="ARBA00022729"/>
    </source>
</evidence>
<keyword evidence="9" id="KW-1185">Reference proteome</keyword>
<organism evidence="8 9">
    <name type="scientific">Pseudooceanicola albus</name>
    <dbReference type="NCBI Taxonomy" id="2692189"/>
    <lineage>
        <taxon>Bacteria</taxon>
        <taxon>Pseudomonadati</taxon>
        <taxon>Pseudomonadota</taxon>
        <taxon>Alphaproteobacteria</taxon>
        <taxon>Rhodobacterales</taxon>
        <taxon>Paracoccaceae</taxon>
        <taxon>Pseudooceanicola</taxon>
    </lineage>
</organism>
<comment type="caution">
    <text evidence="8">The sequence shown here is derived from an EMBL/GenBank/DDBJ whole genome shotgun (WGS) entry which is preliminary data.</text>
</comment>
<keyword evidence="3" id="KW-0813">Transport</keyword>
<dbReference type="GO" id="GO:0042597">
    <property type="term" value="C:periplasmic space"/>
    <property type="evidence" value="ECO:0007669"/>
    <property type="project" value="UniProtKB-SubCell"/>
</dbReference>
<dbReference type="InterPro" id="IPR050490">
    <property type="entry name" value="Bact_solute-bd_prot1"/>
</dbReference>
<dbReference type="RefSeq" id="WP_160894973.1">
    <property type="nucleotide sequence ID" value="NZ_WUMU01000015.1"/>
</dbReference>
<sequence length="413" mass="44630">MTKRKFRSLLLGAVSLATLAAPLQAQDLTADVMHWWNAGNEAEGVKVLAKAYDAAGGTWVDRPVPGMEAAMATGISAVVSGTAPAAMQFNINRQLKELAASGMLSDVTDYAKRDGWIDQVPQALLKSISVDGHIYALPVVVQNYTTVWTVKSTFEKAGVTYPKTWDDFMASLEAFKKAGIIPLAKSGEPWSDMLFVQAIMLFSGHRDMFDALFTEGDIDKLNSPAFLDVARTIRQVVAYTDPGAPSRTWDQADTLLVQGKAAYTFMGDWAKGSFTSAGLTPGQDFTCELGIGKNQFFVLIGDTFVLPKNAKKTEAQSLFAKVVMDAPTQVDFTNARGGKSPRLDAVPTQSDGCTDYQQQFAANGGTQLMNTSAEMSGDRFGAVNDAVSQYINTPSMTPETFQQMIVQAIESTE</sequence>
<comment type="subcellular location">
    <subcellularLocation>
        <location evidence="1">Periplasm</location>
    </subcellularLocation>
</comment>
<dbReference type="PANTHER" id="PTHR43649:SF28">
    <property type="entry name" value="BINDING PROTEIN COMPONENT OF ABC SUGAR TRANSPORTER-RELATED"/>
    <property type="match status" value="1"/>
</dbReference>
<feature type="chain" id="PRO_5027056941" description="Probable sugar-binding periplasmic protein" evidence="7">
    <location>
        <begin position="26"/>
        <end position="413"/>
    </location>
</feature>
<evidence type="ECO:0000256" key="3">
    <source>
        <dbReference type="ARBA" id="ARBA00022448"/>
    </source>
</evidence>
<dbReference type="InterPro" id="IPR006059">
    <property type="entry name" value="SBP"/>
</dbReference>
<reference evidence="8 9" key="1">
    <citation type="submission" date="2019-12" db="EMBL/GenBank/DDBJ databases">
        <authorList>
            <person name="Li M."/>
        </authorList>
    </citation>
    <scope>NUCLEOTIDE SEQUENCE [LARGE SCALE GENOMIC DNA]</scope>
    <source>
        <strain evidence="8 9">GBMRC 2024</strain>
    </source>
</reference>
<name>A0A6L7G839_9RHOB</name>
<dbReference type="Gene3D" id="3.40.190.10">
    <property type="entry name" value="Periplasmic binding protein-like II"/>
    <property type="match status" value="2"/>
</dbReference>
<evidence type="ECO:0000313" key="9">
    <source>
        <dbReference type="Proteomes" id="UP000477911"/>
    </source>
</evidence>
<dbReference type="PANTHER" id="PTHR43649">
    <property type="entry name" value="ARABINOSE-BINDING PROTEIN-RELATED"/>
    <property type="match status" value="1"/>
</dbReference>
<accession>A0A6L7G839</accession>
<protein>
    <recommendedName>
        <fullName evidence="6">Probable sugar-binding periplasmic protein</fullName>
    </recommendedName>
</protein>
<keyword evidence="4 7" id="KW-0732">Signal</keyword>
<evidence type="ECO:0000256" key="6">
    <source>
        <dbReference type="ARBA" id="ARBA00049753"/>
    </source>
</evidence>
<dbReference type="Proteomes" id="UP000477911">
    <property type="component" value="Unassembled WGS sequence"/>
</dbReference>
<evidence type="ECO:0000256" key="5">
    <source>
        <dbReference type="ARBA" id="ARBA00049629"/>
    </source>
</evidence>
<gene>
    <name evidence="8" type="ORF">GR170_13465</name>
</gene>
<proteinExistence type="inferred from homology"/>
<evidence type="ECO:0000256" key="1">
    <source>
        <dbReference type="ARBA" id="ARBA00004418"/>
    </source>
</evidence>
<comment type="similarity">
    <text evidence="2">Belongs to the bacterial solute-binding protein 1 family.</text>
</comment>
<dbReference type="Pfam" id="PF01547">
    <property type="entry name" value="SBP_bac_1"/>
    <property type="match status" value="1"/>
</dbReference>
<dbReference type="AlphaFoldDB" id="A0A6L7G839"/>
<evidence type="ECO:0000256" key="2">
    <source>
        <dbReference type="ARBA" id="ARBA00008520"/>
    </source>
</evidence>
<evidence type="ECO:0000256" key="7">
    <source>
        <dbReference type="SAM" id="SignalP"/>
    </source>
</evidence>
<evidence type="ECO:0000313" key="8">
    <source>
        <dbReference type="EMBL" id="MXN18853.1"/>
    </source>
</evidence>
<feature type="signal peptide" evidence="7">
    <location>
        <begin position="1"/>
        <end position="25"/>
    </location>
</feature>